<proteinExistence type="predicted"/>
<gene>
    <name evidence="1" type="ORF">R3W88_022934</name>
</gene>
<dbReference type="PANTHER" id="PTHR32108">
    <property type="entry name" value="DNA-DIRECTED RNA POLYMERASE SUBUNIT ALPHA"/>
    <property type="match status" value="1"/>
</dbReference>
<dbReference type="PANTHER" id="PTHR32108:SF9">
    <property type="entry name" value="REVERSE TRANSCRIPTASE RNASE H-LIKE DOMAIN-CONTAINING PROTEIN"/>
    <property type="match status" value="1"/>
</dbReference>
<dbReference type="Proteomes" id="UP001311915">
    <property type="component" value="Unassembled WGS sequence"/>
</dbReference>
<sequence length="102" mass="12014">MNNFTPIGESYTNVFEKLKRLNMIELIPQNYMDPHAKGFNPTIRCAYHSDTPGHSIEDCQNLRRKVEELIQTKRILVQNDDPPPQTLLRIIYQRIVVYNLSR</sequence>
<dbReference type="EMBL" id="JAWPEI010000004">
    <property type="protein sequence ID" value="KAK4729946.1"/>
    <property type="molecule type" value="Genomic_DNA"/>
</dbReference>
<protein>
    <recommendedName>
        <fullName evidence="3">Gag-pol polyprotein</fullName>
    </recommendedName>
</protein>
<comment type="caution">
    <text evidence="1">The sequence shown here is derived from an EMBL/GenBank/DDBJ whole genome shotgun (WGS) entry which is preliminary data.</text>
</comment>
<evidence type="ECO:0000313" key="1">
    <source>
        <dbReference type="EMBL" id="KAK4729946.1"/>
    </source>
</evidence>
<name>A0AAV9LW47_9SOLN</name>
<evidence type="ECO:0000313" key="2">
    <source>
        <dbReference type="Proteomes" id="UP001311915"/>
    </source>
</evidence>
<keyword evidence="2" id="KW-1185">Reference proteome</keyword>
<organism evidence="1 2">
    <name type="scientific">Solanum pinnatisectum</name>
    <name type="common">tansyleaf nightshade</name>
    <dbReference type="NCBI Taxonomy" id="50273"/>
    <lineage>
        <taxon>Eukaryota</taxon>
        <taxon>Viridiplantae</taxon>
        <taxon>Streptophyta</taxon>
        <taxon>Embryophyta</taxon>
        <taxon>Tracheophyta</taxon>
        <taxon>Spermatophyta</taxon>
        <taxon>Magnoliopsida</taxon>
        <taxon>eudicotyledons</taxon>
        <taxon>Gunneridae</taxon>
        <taxon>Pentapetalae</taxon>
        <taxon>asterids</taxon>
        <taxon>lamiids</taxon>
        <taxon>Solanales</taxon>
        <taxon>Solanaceae</taxon>
        <taxon>Solanoideae</taxon>
        <taxon>Solaneae</taxon>
        <taxon>Solanum</taxon>
    </lineage>
</organism>
<dbReference type="AlphaFoldDB" id="A0AAV9LW47"/>
<accession>A0AAV9LW47</accession>
<reference evidence="1 2" key="1">
    <citation type="submission" date="2023-10" db="EMBL/GenBank/DDBJ databases">
        <title>Genome-Wide Identification Analysis in wild type Solanum Pinnatisectum Reveals Some Genes Defensing Phytophthora Infestans.</title>
        <authorList>
            <person name="Sun C."/>
        </authorList>
    </citation>
    <scope>NUCLEOTIDE SEQUENCE [LARGE SCALE GENOMIC DNA]</scope>
    <source>
        <strain evidence="1">LQN</strain>
        <tissue evidence="1">Leaf</tissue>
    </source>
</reference>
<evidence type="ECO:0008006" key="3">
    <source>
        <dbReference type="Google" id="ProtNLM"/>
    </source>
</evidence>